<dbReference type="InterPro" id="IPR000602">
    <property type="entry name" value="Glyco_hydro_38_N"/>
</dbReference>
<dbReference type="InterPro" id="IPR011330">
    <property type="entry name" value="Glyco_hydro/deAcase_b/a-brl"/>
</dbReference>
<dbReference type="Gene3D" id="3.20.110.10">
    <property type="entry name" value="Glycoside hydrolase 38, N terminal domain"/>
    <property type="match status" value="1"/>
</dbReference>
<dbReference type="PANTHER" id="PTHR11607">
    <property type="entry name" value="ALPHA-MANNOSIDASE"/>
    <property type="match status" value="1"/>
</dbReference>
<dbReference type="SUPFAM" id="SSF88713">
    <property type="entry name" value="Glycoside hydrolase/deacetylase"/>
    <property type="match status" value="1"/>
</dbReference>
<keyword evidence="2" id="KW-1185">Reference proteome</keyword>
<proteinExistence type="predicted"/>
<dbReference type="GO" id="GO:0004559">
    <property type="term" value="F:alpha-mannosidase activity"/>
    <property type="evidence" value="ECO:0007669"/>
    <property type="project" value="InterPro"/>
</dbReference>
<organism evidence="2 3">
    <name type="scientific">Acrobeloides nanus</name>
    <dbReference type="NCBI Taxonomy" id="290746"/>
    <lineage>
        <taxon>Eukaryota</taxon>
        <taxon>Metazoa</taxon>
        <taxon>Ecdysozoa</taxon>
        <taxon>Nematoda</taxon>
        <taxon>Chromadorea</taxon>
        <taxon>Rhabditida</taxon>
        <taxon>Tylenchina</taxon>
        <taxon>Cephalobomorpha</taxon>
        <taxon>Cephaloboidea</taxon>
        <taxon>Cephalobidae</taxon>
        <taxon>Acrobeloides</taxon>
    </lineage>
</organism>
<name>A0A914CAJ6_9BILA</name>
<dbReference type="Proteomes" id="UP000887540">
    <property type="component" value="Unplaced"/>
</dbReference>
<dbReference type="GO" id="GO:0006013">
    <property type="term" value="P:mannose metabolic process"/>
    <property type="evidence" value="ECO:0007669"/>
    <property type="project" value="InterPro"/>
</dbReference>
<evidence type="ECO:0000259" key="1">
    <source>
        <dbReference type="Pfam" id="PF01074"/>
    </source>
</evidence>
<evidence type="ECO:0000313" key="3">
    <source>
        <dbReference type="WBParaSite" id="ACRNAN_Path_727.g2755.t1"/>
    </source>
</evidence>
<dbReference type="PANTHER" id="PTHR11607:SF3">
    <property type="entry name" value="LYSOSOMAL ALPHA-MANNOSIDASE"/>
    <property type="match status" value="1"/>
</dbReference>
<dbReference type="InterPro" id="IPR050843">
    <property type="entry name" value="Glycosyl_Hydrlase_38"/>
</dbReference>
<dbReference type="GO" id="GO:0005764">
    <property type="term" value="C:lysosome"/>
    <property type="evidence" value="ECO:0007669"/>
    <property type="project" value="TreeGrafter"/>
</dbReference>
<protein>
    <submittedName>
        <fullName evidence="3">Glycoside hydrolase family 38 N-terminal domain-containing protein</fullName>
    </submittedName>
</protein>
<evidence type="ECO:0000313" key="2">
    <source>
        <dbReference type="Proteomes" id="UP000887540"/>
    </source>
</evidence>
<sequence length="188" mass="22308">MVTMKEKTCSWNNCPKWDHKLMNIHMIPFSHDDMGWLKTTNQYYYYGPSRKKRQISIRDKFPSVIQSLKKDPKRKFSYSEVGFLKRWLYEDAKENFIEFKKLVDQERFQQKTLRFNWHVSLDNEGAILAEILPQISGAPFGLCWDVIRIDCGARFNDPVIDDPKLGIVNVDQKLTLLINEIERQPSYI</sequence>
<feature type="domain" description="Glycoside hydrolase family 38 N-terminal" evidence="1">
    <location>
        <begin position="23"/>
        <end position="109"/>
    </location>
</feature>
<dbReference type="AlphaFoldDB" id="A0A914CAJ6"/>
<accession>A0A914CAJ6</accession>
<dbReference type="WBParaSite" id="ACRNAN_Path_727.g2755.t1">
    <property type="protein sequence ID" value="ACRNAN_Path_727.g2755.t1"/>
    <property type="gene ID" value="ACRNAN_Path_727.g2755"/>
</dbReference>
<dbReference type="InterPro" id="IPR027291">
    <property type="entry name" value="Glyco_hydro_38_N_sf"/>
</dbReference>
<reference evidence="3" key="1">
    <citation type="submission" date="2022-11" db="UniProtKB">
        <authorList>
            <consortium name="WormBaseParasite"/>
        </authorList>
    </citation>
    <scope>IDENTIFICATION</scope>
</reference>
<dbReference type="Pfam" id="PF01074">
    <property type="entry name" value="Glyco_hydro_38N"/>
    <property type="match status" value="1"/>
</dbReference>